<evidence type="ECO:0000256" key="2">
    <source>
        <dbReference type="ARBA" id="ARBA00022729"/>
    </source>
</evidence>
<keyword evidence="6" id="KW-1185">Reference proteome</keyword>
<evidence type="ECO:0000256" key="4">
    <source>
        <dbReference type="SAM" id="Phobius"/>
    </source>
</evidence>
<keyword evidence="3" id="KW-0677">Repeat</keyword>
<keyword evidence="4" id="KW-0472">Membrane</keyword>
<evidence type="ECO:0000256" key="5">
    <source>
        <dbReference type="SAM" id="SignalP"/>
    </source>
</evidence>
<feature type="chain" id="PRO_5037079527" evidence="5">
    <location>
        <begin position="24"/>
        <end position="678"/>
    </location>
</feature>
<protein>
    <submittedName>
        <fullName evidence="7">LRRCT domain-containing protein</fullName>
    </submittedName>
</protein>
<dbReference type="PROSITE" id="PS51450">
    <property type="entry name" value="LRR"/>
    <property type="match status" value="1"/>
</dbReference>
<dbReference type="SMART" id="SM00369">
    <property type="entry name" value="LRR_TYP"/>
    <property type="match status" value="5"/>
</dbReference>
<dbReference type="InterPro" id="IPR001611">
    <property type="entry name" value="Leu-rich_rpt"/>
</dbReference>
<dbReference type="WBParaSite" id="ACRNAN_scaffold9710.g22006.t1">
    <property type="protein sequence ID" value="ACRNAN_scaffold9710.g22006.t1"/>
    <property type="gene ID" value="ACRNAN_scaffold9710.g22006"/>
</dbReference>
<name>A0A914EPD7_9BILA</name>
<evidence type="ECO:0000256" key="3">
    <source>
        <dbReference type="ARBA" id="ARBA00022737"/>
    </source>
</evidence>
<dbReference type="SUPFAM" id="SSF52058">
    <property type="entry name" value="L domain-like"/>
    <property type="match status" value="2"/>
</dbReference>
<dbReference type="InterPro" id="IPR050328">
    <property type="entry name" value="Dev_Immune_Receptor"/>
</dbReference>
<dbReference type="GO" id="GO:0031012">
    <property type="term" value="C:extracellular matrix"/>
    <property type="evidence" value="ECO:0007669"/>
    <property type="project" value="TreeGrafter"/>
</dbReference>
<keyword evidence="1" id="KW-0433">Leucine-rich repeat</keyword>
<dbReference type="InterPro" id="IPR032675">
    <property type="entry name" value="LRR_dom_sf"/>
</dbReference>
<evidence type="ECO:0000256" key="1">
    <source>
        <dbReference type="ARBA" id="ARBA00022614"/>
    </source>
</evidence>
<keyword evidence="4" id="KW-1133">Transmembrane helix</keyword>
<organism evidence="6 7">
    <name type="scientific">Acrobeloides nanus</name>
    <dbReference type="NCBI Taxonomy" id="290746"/>
    <lineage>
        <taxon>Eukaryota</taxon>
        <taxon>Metazoa</taxon>
        <taxon>Ecdysozoa</taxon>
        <taxon>Nematoda</taxon>
        <taxon>Chromadorea</taxon>
        <taxon>Rhabditida</taxon>
        <taxon>Tylenchina</taxon>
        <taxon>Cephalobomorpha</taxon>
        <taxon>Cephaloboidea</taxon>
        <taxon>Cephalobidae</taxon>
        <taxon>Acrobeloides</taxon>
    </lineage>
</organism>
<keyword evidence="2 5" id="KW-0732">Signal</keyword>
<accession>A0A914EPD7</accession>
<dbReference type="AlphaFoldDB" id="A0A914EPD7"/>
<feature type="transmembrane region" description="Helical" evidence="4">
    <location>
        <begin position="626"/>
        <end position="652"/>
    </location>
</feature>
<feature type="signal peptide" evidence="5">
    <location>
        <begin position="1"/>
        <end position="23"/>
    </location>
</feature>
<proteinExistence type="predicted"/>
<dbReference type="PANTHER" id="PTHR24373">
    <property type="entry name" value="SLIT RELATED LEUCINE-RICH REPEAT NEURONAL PROTEIN"/>
    <property type="match status" value="1"/>
</dbReference>
<dbReference type="Pfam" id="PF13855">
    <property type="entry name" value="LRR_8"/>
    <property type="match status" value="2"/>
</dbReference>
<sequence>MSNQIYMGFVLFLIGVIIIRTAAYPPALAMKPKPPTICNYCLCDEHSSTVMCTSAHILLKTVNLPSWTESFYAHNLSMLHFPHFNYHSGLKVLRINHCQLSEIHPLALIPLPNLETVHFADNHLDSIPETLFRRLHALRILNLARNRMENFDSLEWAFPEGLVLDQLVLDGNPFKLGPTKQISWPLARQLHMANANIERLYGEKIIFRNSTLCPDPNTTECRTLKLHPEIWPNLKVLDISNNMNMSLDPSVLPKLANATNLKLNNVKLPENFVEWLSSNGVLRHLELRQSSAIRAWKTCAPNLEWLDISETGLESLEVGEKCKLRWLYATDNRIKLLKLNAKPLKIIYLDRNQLERWPFENESNSRQFPNLEELSIKQNRIETLPARALYRFPLLENLDLSENLIERIEPDAFPTVGMALQYLNMSGNRLKEFGHPILPSLIILDISKNLLHGMDRQLLTGLPSLQHLHLSKNFNILNGCEHDDCWVEESGLENLIEMDLSGCQIKKQPNLANFVNLRAINLGGNLMGEVDGRRLPPCVAHLNLRWNRIHTMDNFTDIQMTCLKDLDLGHNPLKCDCSLLEFSEILALQPDLTDQNTYYCFTELLHPLNTYFEITSSCDAEESTSILLVLLNILTVLLTIAAVGCLILLFFVRVTRIVNFGSAQFFYRRVPTEIPTAL</sequence>
<dbReference type="PANTHER" id="PTHR24373:SF275">
    <property type="entry name" value="TIR DOMAIN-CONTAINING PROTEIN"/>
    <property type="match status" value="1"/>
</dbReference>
<dbReference type="Gene3D" id="3.80.10.10">
    <property type="entry name" value="Ribonuclease Inhibitor"/>
    <property type="match status" value="4"/>
</dbReference>
<evidence type="ECO:0000313" key="6">
    <source>
        <dbReference type="Proteomes" id="UP000887540"/>
    </source>
</evidence>
<dbReference type="Pfam" id="PF00560">
    <property type="entry name" value="LRR_1"/>
    <property type="match status" value="1"/>
</dbReference>
<dbReference type="Proteomes" id="UP000887540">
    <property type="component" value="Unplaced"/>
</dbReference>
<dbReference type="InterPro" id="IPR003591">
    <property type="entry name" value="Leu-rich_rpt_typical-subtyp"/>
</dbReference>
<dbReference type="GO" id="GO:0005615">
    <property type="term" value="C:extracellular space"/>
    <property type="evidence" value="ECO:0007669"/>
    <property type="project" value="TreeGrafter"/>
</dbReference>
<evidence type="ECO:0000313" key="7">
    <source>
        <dbReference type="WBParaSite" id="ACRNAN_scaffold9710.g22006.t1"/>
    </source>
</evidence>
<reference evidence="7" key="1">
    <citation type="submission" date="2022-11" db="UniProtKB">
        <authorList>
            <consortium name="WormBaseParasite"/>
        </authorList>
    </citation>
    <scope>IDENTIFICATION</scope>
</reference>
<keyword evidence="4" id="KW-0812">Transmembrane</keyword>